<organism evidence="1 2">
    <name type="scientific">Cronartium quercuum f. sp. fusiforme G11</name>
    <dbReference type="NCBI Taxonomy" id="708437"/>
    <lineage>
        <taxon>Eukaryota</taxon>
        <taxon>Fungi</taxon>
        <taxon>Dikarya</taxon>
        <taxon>Basidiomycota</taxon>
        <taxon>Pucciniomycotina</taxon>
        <taxon>Pucciniomycetes</taxon>
        <taxon>Pucciniales</taxon>
        <taxon>Coleosporiaceae</taxon>
        <taxon>Cronartium</taxon>
    </lineage>
</organism>
<dbReference type="AlphaFoldDB" id="A0A9P6TDP4"/>
<sequence>MCGQRWGRPWLMLLYSPDQEFMGAAGEGPTAPLRTDFMSFAVIKAARTPK</sequence>
<gene>
    <name evidence="1" type="ORF">CROQUDRAFT_90067</name>
</gene>
<accession>A0A9P6TDP4</accession>
<protein>
    <submittedName>
        <fullName evidence="1">Uncharacterized protein</fullName>
    </submittedName>
</protein>
<name>A0A9P6TDP4_9BASI</name>
<dbReference type="EMBL" id="MU167235">
    <property type="protein sequence ID" value="KAG0148567.1"/>
    <property type="molecule type" value="Genomic_DNA"/>
</dbReference>
<reference evidence="1" key="1">
    <citation type="submission" date="2013-11" db="EMBL/GenBank/DDBJ databases">
        <title>Genome sequence of the fusiform rust pathogen reveals effectors for host alternation and coevolution with pine.</title>
        <authorList>
            <consortium name="DOE Joint Genome Institute"/>
            <person name="Smith K."/>
            <person name="Pendleton A."/>
            <person name="Kubisiak T."/>
            <person name="Anderson C."/>
            <person name="Salamov A."/>
            <person name="Aerts A."/>
            <person name="Riley R."/>
            <person name="Clum A."/>
            <person name="Lindquist E."/>
            <person name="Ence D."/>
            <person name="Campbell M."/>
            <person name="Kronenberg Z."/>
            <person name="Feau N."/>
            <person name="Dhillon B."/>
            <person name="Hamelin R."/>
            <person name="Burleigh J."/>
            <person name="Smith J."/>
            <person name="Yandell M."/>
            <person name="Nelson C."/>
            <person name="Grigoriev I."/>
            <person name="Davis J."/>
        </authorList>
    </citation>
    <scope>NUCLEOTIDE SEQUENCE</scope>
    <source>
        <strain evidence="1">G11</strain>
    </source>
</reference>
<evidence type="ECO:0000313" key="1">
    <source>
        <dbReference type="EMBL" id="KAG0148567.1"/>
    </source>
</evidence>
<evidence type="ECO:0000313" key="2">
    <source>
        <dbReference type="Proteomes" id="UP000886653"/>
    </source>
</evidence>
<keyword evidence="2" id="KW-1185">Reference proteome</keyword>
<dbReference type="Proteomes" id="UP000886653">
    <property type="component" value="Unassembled WGS sequence"/>
</dbReference>
<comment type="caution">
    <text evidence="1">The sequence shown here is derived from an EMBL/GenBank/DDBJ whole genome shotgun (WGS) entry which is preliminary data.</text>
</comment>
<proteinExistence type="predicted"/>